<proteinExistence type="predicted"/>
<dbReference type="EMBL" id="AP013066">
    <property type="protein sequence ID" value="BAN35496.1"/>
    <property type="molecule type" value="Genomic_DNA"/>
</dbReference>
<sequence length="132" mass="14444">MPEISGFLHASLLVSDLARARTFYENVLGLTPSSARPEMSFDGVWYEIGAQQIHLLALPNPDPVEGRPAHGGRDRHIALAINDLTVLKQTLDLAGVAYTLSSSGRPALFCRDPDGNAIELIQQVRYSHDYST</sequence>
<feature type="domain" description="VOC" evidence="1">
    <location>
        <begin position="6"/>
        <end position="123"/>
    </location>
</feature>
<dbReference type="STRING" id="1163617.SCD_n01675"/>
<dbReference type="PROSITE" id="PS51819">
    <property type="entry name" value="VOC"/>
    <property type="match status" value="1"/>
</dbReference>
<dbReference type="InterPro" id="IPR004360">
    <property type="entry name" value="Glyas_Fos-R_dOase_dom"/>
</dbReference>
<dbReference type="RefSeq" id="WP_009205547.1">
    <property type="nucleotide sequence ID" value="NC_022357.1"/>
</dbReference>
<keyword evidence="3" id="KW-1185">Reference proteome</keyword>
<evidence type="ECO:0000313" key="3">
    <source>
        <dbReference type="Proteomes" id="UP000015559"/>
    </source>
</evidence>
<gene>
    <name evidence="2" type="ORF">SCD_n01675</name>
</gene>
<dbReference type="InterPro" id="IPR029068">
    <property type="entry name" value="Glyas_Bleomycin-R_OHBP_Dase"/>
</dbReference>
<keyword evidence="2" id="KW-0456">Lyase</keyword>
<dbReference type="KEGG" id="sdr:SCD_n01675"/>
<dbReference type="AlphaFoldDB" id="S6AH84"/>
<dbReference type="OrthoDB" id="8562712at2"/>
<dbReference type="Pfam" id="PF00903">
    <property type="entry name" value="Glyoxalase"/>
    <property type="match status" value="1"/>
</dbReference>
<dbReference type="GO" id="GO:0016829">
    <property type="term" value="F:lyase activity"/>
    <property type="evidence" value="ECO:0007669"/>
    <property type="project" value="UniProtKB-KW"/>
</dbReference>
<accession>S6AH84</accession>
<dbReference type="PANTHER" id="PTHR21366">
    <property type="entry name" value="GLYOXALASE FAMILY PROTEIN"/>
    <property type="match status" value="1"/>
</dbReference>
<dbReference type="CDD" id="cd07245">
    <property type="entry name" value="VOC_like"/>
    <property type="match status" value="1"/>
</dbReference>
<dbReference type="Proteomes" id="UP000015559">
    <property type="component" value="Chromosome"/>
</dbReference>
<dbReference type="SUPFAM" id="SSF54593">
    <property type="entry name" value="Glyoxalase/Bleomycin resistance protein/Dihydroxybiphenyl dioxygenase"/>
    <property type="match status" value="1"/>
</dbReference>
<name>S6AH84_SULDS</name>
<reference evidence="2 3" key="1">
    <citation type="journal article" date="2012" name="Appl. Environ. Microbiol.">
        <title>Draft genome sequence of a psychrotolerant sulfur-oxidizing bacterium, Sulfuricella denitrificans skB26, and proteomic insights into cold adaptation.</title>
        <authorList>
            <person name="Watanabe T."/>
            <person name="Kojima H."/>
            <person name="Fukui M."/>
        </authorList>
    </citation>
    <scope>NUCLEOTIDE SEQUENCE [LARGE SCALE GENOMIC DNA]</scope>
    <source>
        <strain evidence="3">skB26</strain>
    </source>
</reference>
<dbReference type="Gene3D" id="3.10.180.10">
    <property type="entry name" value="2,3-Dihydroxybiphenyl 1,2-Dioxygenase, domain 1"/>
    <property type="match status" value="1"/>
</dbReference>
<dbReference type="InterPro" id="IPR037523">
    <property type="entry name" value="VOC_core"/>
</dbReference>
<dbReference type="InterPro" id="IPR050383">
    <property type="entry name" value="GlyoxalaseI/FosfomycinResist"/>
</dbReference>
<evidence type="ECO:0000313" key="2">
    <source>
        <dbReference type="EMBL" id="BAN35496.1"/>
    </source>
</evidence>
<evidence type="ECO:0000259" key="1">
    <source>
        <dbReference type="PROSITE" id="PS51819"/>
    </source>
</evidence>
<dbReference type="PANTHER" id="PTHR21366:SF22">
    <property type="entry name" value="VOC DOMAIN-CONTAINING PROTEIN"/>
    <property type="match status" value="1"/>
</dbReference>
<organism evidence="2 3">
    <name type="scientific">Sulfuricella denitrificans (strain DSM 22764 / NBRC 105220 / skB26)</name>
    <dbReference type="NCBI Taxonomy" id="1163617"/>
    <lineage>
        <taxon>Bacteria</taxon>
        <taxon>Pseudomonadati</taxon>
        <taxon>Pseudomonadota</taxon>
        <taxon>Betaproteobacteria</taxon>
        <taxon>Nitrosomonadales</taxon>
        <taxon>Sulfuricellaceae</taxon>
        <taxon>Sulfuricella</taxon>
    </lineage>
</organism>
<dbReference type="HOGENOM" id="CLU_046006_12_4_4"/>
<dbReference type="eggNOG" id="COG0346">
    <property type="taxonomic scope" value="Bacteria"/>
</dbReference>
<protein>
    <submittedName>
        <fullName evidence="2">Lactoylglutathione lyase-like lyase</fullName>
    </submittedName>
</protein>